<name>A0A430AY21_9ENTE</name>
<accession>A0A430AY21</accession>
<protein>
    <submittedName>
        <fullName evidence="1">Uncharacterized protein</fullName>
    </submittedName>
</protein>
<dbReference type="RefSeq" id="WP_126813087.1">
    <property type="nucleotide sequence ID" value="NZ_NGKC01000004.1"/>
</dbReference>
<reference evidence="1 2" key="1">
    <citation type="submission" date="2017-05" db="EMBL/GenBank/DDBJ databases">
        <title>Vagococcus spp. assemblies.</title>
        <authorList>
            <person name="Gulvik C.A."/>
        </authorList>
    </citation>
    <scope>NUCLEOTIDE SEQUENCE [LARGE SCALE GENOMIC DNA]</scope>
    <source>
        <strain evidence="1 2">LMG 24798</strain>
    </source>
</reference>
<comment type="caution">
    <text evidence="1">The sequence shown here is derived from an EMBL/GenBank/DDBJ whole genome shotgun (WGS) entry which is preliminary data.</text>
</comment>
<dbReference type="AlphaFoldDB" id="A0A430AY21"/>
<dbReference type="SUPFAM" id="SSF54001">
    <property type="entry name" value="Cysteine proteinases"/>
    <property type="match status" value="1"/>
</dbReference>
<gene>
    <name evidence="1" type="ORF">CBF27_05190</name>
</gene>
<dbReference type="OrthoDB" id="1645744at2"/>
<keyword evidence="2" id="KW-1185">Reference proteome</keyword>
<proteinExistence type="predicted"/>
<sequence length="181" mass="21029">MKIYLIYTASRSVLSRTIKLYTKEDYNHVSIAFDKSLTETYSFGRKKISNPFIGGFVKEDFNDPFFLTAHCEIYSITLTTEQYLLLRQQLAYFINNQPLLRYNLLGLLAITANVKFHREHAFFCSEFVATLLTKSRIASFSKELVFVTPQDILKTCSLEREYHGTVKGYLAYTAIKRSKTR</sequence>
<dbReference type="InterPro" id="IPR038765">
    <property type="entry name" value="Papain-like_cys_pep_sf"/>
</dbReference>
<organism evidence="1 2">
    <name type="scientific">Vagococcus acidifermentans</name>
    <dbReference type="NCBI Taxonomy" id="564710"/>
    <lineage>
        <taxon>Bacteria</taxon>
        <taxon>Bacillati</taxon>
        <taxon>Bacillota</taxon>
        <taxon>Bacilli</taxon>
        <taxon>Lactobacillales</taxon>
        <taxon>Enterococcaceae</taxon>
        <taxon>Vagococcus</taxon>
    </lineage>
</organism>
<dbReference type="EMBL" id="NGKC01000004">
    <property type="protein sequence ID" value="RSU12935.1"/>
    <property type="molecule type" value="Genomic_DNA"/>
</dbReference>
<evidence type="ECO:0000313" key="2">
    <source>
        <dbReference type="Proteomes" id="UP000286773"/>
    </source>
</evidence>
<evidence type="ECO:0000313" key="1">
    <source>
        <dbReference type="EMBL" id="RSU12935.1"/>
    </source>
</evidence>
<dbReference type="Proteomes" id="UP000286773">
    <property type="component" value="Unassembled WGS sequence"/>
</dbReference>
<dbReference type="Gene3D" id="3.90.1720.10">
    <property type="entry name" value="endopeptidase domain like (from Nostoc punctiforme)"/>
    <property type="match status" value="1"/>
</dbReference>